<dbReference type="Gene3D" id="3.40.50.1470">
    <property type="entry name" value="Peptidyl-tRNA hydrolase"/>
    <property type="match status" value="1"/>
</dbReference>
<dbReference type="RefSeq" id="WP_344054566.1">
    <property type="nucleotide sequence ID" value="NZ_BAAAPK010000001.1"/>
</dbReference>
<dbReference type="Pfam" id="PF01195">
    <property type="entry name" value="Pept_tRNA_hydro"/>
    <property type="match status" value="1"/>
</dbReference>
<keyword evidence="3 7" id="KW-0378">Hydrolase</keyword>
<feature type="binding site" evidence="7">
    <location>
        <position position="69"/>
    </location>
    <ligand>
        <name>tRNA</name>
        <dbReference type="ChEBI" id="CHEBI:17843"/>
    </ligand>
</feature>
<name>A0ABN2GX39_9MICO</name>
<comment type="caution">
    <text evidence="10">The sequence shown here is derived from an EMBL/GenBank/DDBJ whole genome shotgun (WGS) entry which is preliminary data.</text>
</comment>
<keyword evidence="7" id="KW-0963">Cytoplasm</keyword>
<dbReference type="HAMAP" id="MF_00083">
    <property type="entry name" value="Pept_tRNA_hydro_bact"/>
    <property type="match status" value="1"/>
</dbReference>
<comment type="similarity">
    <text evidence="5 7 9">Belongs to the PTH family.</text>
</comment>
<feature type="site" description="Stabilizes the basic form of H active site to accept a proton" evidence="7">
    <location>
        <position position="96"/>
    </location>
</feature>
<keyword evidence="2 7" id="KW-0820">tRNA-binding</keyword>
<accession>A0ABN2GX39</accession>
<dbReference type="NCBIfam" id="TIGR00447">
    <property type="entry name" value="pth"/>
    <property type="match status" value="1"/>
</dbReference>
<evidence type="ECO:0000256" key="5">
    <source>
        <dbReference type="ARBA" id="ARBA00038063"/>
    </source>
</evidence>
<organism evidence="10 11">
    <name type="scientific">Microbacterium lacus</name>
    <dbReference type="NCBI Taxonomy" id="415217"/>
    <lineage>
        <taxon>Bacteria</taxon>
        <taxon>Bacillati</taxon>
        <taxon>Actinomycetota</taxon>
        <taxon>Actinomycetes</taxon>
        <taxon>Micrococcales</taxon>
        <taxon>Microbacteriaceae</taxon>
        <taxon>Microbacterium</taxon>
    </lineage>
</organism>
<keyword evidence="4 7" id="KW-0694">RNA-binding</keyword>
<dbReference type="PANTHER" id="PTHR17224:SF1">
    <property type="entry name" value="PEPTIDYL-TRNA HYDROLASE"/>
    <property type="match status" value="1"/>
</dbReference>
<evidence type="ECO:0000256" key="9">
    <source>
        <dbReference type="RuleBase" id="RU004320"/>
    </source>
</evidence>
<feature type="active site" description="Proton acceptor" evidence="7">
    <location>
        <position position="22"/>
    </location>
</feature>
<dbReference type="PANTHER" id="PTHR17224">
    <property type="entry name" value="PEPTIDYL-TRNA HYDROLASE"/>
    <property type="match status" value="1"/>
</dbReference>
<gene>
    <name evidence="7 10" type="primary">pth</name>
    <name evidence="10" type="ORF">GCM10009807_22360</name>
</gene>
<evidence type="ECO:0000256" key="4">
    <source>
        <dbReference type="ARBA" id="ARBA00022884"/>
    </source>
</evidence>
<comment type="function">
    <text evidence="7">Catalyzes the release of premature peptidyl moieties from peptidyl-tRNA molecules trapped in stalled 50S ribosomal subunits, and thus maintains levels of free tRNAs and 50S ribosomes.</text>
</comment>
<evidence type="ECO:0000256" key="8">
    <source>
        <dbReference type="RuleBase" id="RU000673"/>
    </source>
</evidence>
<protein>
    <recommendedName>
        <fullName evidence="6 7">Peptidyl-tRNA hydrolase</fullName>
        <shortName evidence="7">Pth</shortName>
        <ecNumber evidence="1 7">3.1.1.29</ecNumber>
    </recommendedName>
</protein>
<dbReference type="InterPro" id="IPR018171">
    <property type="entry name" value="Pept_tRNA_hydro_CS"/>
</dbReference>
<evidence type="ECO:0000313" key="10">
    <source>
        <dbReference type="EMBL" id="GAA1677972.1"/>
    </source>
</evidence>
<reference evidence="10 11" key="1">
    <citation type="journal article" date="2019" name="Int. J. Syst. Evol. Microbiol.">
        <title>The Global Catalogue of Microorganisms (GCM) 10K type strain sequencing project: providing services to taxonomists for standard genome sequencing and annotation.</title>
        <authorList>
            <consortium name="The Broad Institute Genomics Platform"/>
            <consortium name="The Broad Institute Genome Sequencing Center for Infectious Disease"/>
            <person name="Wu L."/>
            <person name="Ma J."/>
        </authorList>
    </citation>
    <scope>NUCLEOTIDE SEQUENCE [LARGE SCALE GENOMIC DNA]</scope>
    <source>
        <strain evidence="10 11">JCM 15575</strain>
    </source>
</reference>
<dbReference type="SUPFAM" id="SSF53178">
    <property type="entry name" value="Peptidyl-tRNA hydrolase-like"/>
    <property type="match status" value="1"/>
</dbReference>
<comment type="function">
    <text evidence="7">Hydrolyzes ribosome-free peptidyl-tRNAs (with 1 or more amino acids incorporated), which drop off the ribosome during protein synthesis, or as a result of ribosome stalling.</text>
</comment>
<evidence type="ECO:0000256" key="1">
    <source>
        <dbReference type="ARBA" id="ARBA00013260"/>
    </source>
</evidence>
<comment type="subcellular location">
    <subcellularLocation>
        <location evidence="7">Cytoplasm</location>
    </subcellularLocation>
</comment>
<dbReference type="EMBL" id="BAAAPK010000001">
    <property type="protein sequence ID" value="GAA1677972.1"/>
    <property type="molecule type" value="Genomic_DNA"/>
</dbReference>
<evidence type="ECO:0000256" key="7">
    <source>
        <dbReference type="HAMAP-Rule" id="MF_00083"/>
    </source>
</evidence>
<evidence type="ECO:0000313" key="11">
    <source>
        <dbReference type="Proteomes" id="UP001500596"/>
    </source>
</evidence>
<proteinExistence type="inferred from homology"/>
<comment type="catalytic activity">
    <reaction evidence="7 8">
        <text>an N-acyl-L-alpha-aminoacyl-tRNA + H2O = an N-acyl-L-amino acid + a tRNA + H(+)</text>
        <dbReference type="Rhea" id="RHEA:54448"/>
        <dbReference type="Rhea" id="RHEA-COMP:10123"/>
        <dbReference type="Rhea" id="RHEA-COMP:13883"/>
        <dbReference type="ChEBI" id="CHEBI:15377"/>
        <dbReference type="ChEBI" id="CHEBI:15378"/>
        <dbReference type="ChEBI" id="CHEBI:59874"/>
        <dbReference type="ChEBI" id="CHEBI:78442"/>
        <dbReference type="ChEBI" id="CHEBI:138191"/>
        <dbReference type="EC" id="3.1.1.29"/>
    </reaction>
</comment>
<comment type="subunit">
    <text evidence="7">Monomer.</text>
</comment>
<dbReference type="InterPro" id="IPR001328">
    <property type="entry name" value="Pept_tRNA_hydro"/>
</dbReference>
<dbReference type="PROSITE" id="PS01195">
    <property type="entry name" value="PEPT_TRNA_HYDROL_1"/>
    <property type="match status" value="1"/>
</dbReference>
<dbReference type="GO" id="GO:0016787">
    <property type="term" value="F:hydrolase activity"/>
    <property type="evidence" value="ECO:0007669"/>
    <property type="project" value="UniProtKB-KW"/>
</dbReference>
<feature type="site" description="Discriminates between blocked and unblocked aminoacyl-tRNA" evidence="7">
    <location>
        <position position="12"/>
    </location>
</feature>
<feature type="binding site" evidence="7">
    <location>
        <position position="17"/>
    </location>
    <ligand>
        <name>tRNA</name>
        <dbReference type="ChEBI" id="CHEBI:17843"/>
    </ligand>
</feature>
<feature type="binding site" evidence="7">
    <location>
        <position position="71"/>
    </location>
    <ligand>
        <name>tRNA</name>
        <dbReference type="ChEBI" id="CHEBI:17843"/>
    </ligand>
</feature>
<dbReference type="EC" id="3.1.1.29" evidence="1 7"/>
<dbReference type="PROSITE" id="PS01196">
    <property type="entry name" value="PEPT_TRNA_HYDROL_2"/>
    <property type="match status" value="1"/>
</dbReference>
<feature type="binding site" evidence="7">
    <location>
        <position position="117"/>
    </location>
    <ligand>
        <name>tRNA</name>
        <dbReference type="ChEBI" id="CHEBI:17843"/>
    </ligand>
</feature>
<sequence>MADKWLIVGLGNPGPRYELTRHNVGQLVLDELAARRGETFRAHKTNARVVETWLRPGGPGIILAKPNTFMNVSGGPVAGLAKFYGIAPDRVVVVHDELDIPFDTIKLKIGGGHGGHNGVRDVAKALDTPEFARVRVGIGRPAGRQDPADWVLEPFGAAERKNLPILVGDAADAVEQLVDEGLLAAQQKHHAPRT</sequence>
<evidence type="ECO:0000256" key="2">
    <source>
        <dbReference type="ARBA" id="ARBA00022555"/>
    </source>
</evidence>
<dbReference type="InterPro" id="IPR036416">
    <property type="entry name" value="Pept_tRNA_hydro_sf"/>
</dbReference>
<evidence type="ECO:0000256" key="6">
    <source>
        <dbReference type="ARBA" id="ARBA00050038"/>
    </source>
</evidence>
<evidence type="ECO:0000256" key="3">
    <source>
        <dbReference type="ARBA" id="ARBA00022801"/>
    </source>
</evidence>
<dbReference type="CDD" id="cd00462">
    <property type="entry name" value="PTH"/>
    <property type="match status" value="1"/>
</dbReference>
<dbReference type="Proteomes" id="UP001500596">
    <property type="component" value="Unassembled WGS sequence"/>
</dbReference>
<keyword evidence="11" id="KW-1185">Reference proteome</keyword>